<evidence type="ECO:0000313" key="2">
    <source>
        <dbReference type="Proteomes" id="UP000612233"/>
    </source>
</evidence>
<keyword evidence="1" id="KW-0540">Nuclease</keyword>
<dbReference type="GO" id="GO:0009307">
    <property type="term" value="P:DNA restriction-modification system"/>
    <property type="evidence" value="ECO:0007669"/>
    <property type="project" value="InterPro"/>
</dbReference>
<keyword evidence="1" id="KW-0378">Hydrolase</keyword>
<dbReference type="EMBL" id="JACXAD010000011">
    <property type="protein sequence ID" value="MBD2768451.1"/>
    <property type="molecule type" value="Genomic_DNA"/>
</dbReference>
<comment type="caution">
    <text evidence="1">The sequence shown here is derived from an EMBL/GenBank/DDBJ whole genome shotgun (WGS) entry which is preliminary data.</text>
</comment>
<reference evidence="1" key="1">
    <citation type="submission" date="2020-09" db="EMBL/GenBank/DDBJ databases">
        <authorList>
            <person name="Kim M.K."/>
        </authorList>
    </citation>
    <scope>NUCLEOTIDE SEQUENCE</scope>
    <source>
        <strain evidence="1">BT664</strain>
    </source>
</reference>
<dbReference type="AlphaFoldDB" id="A0A927BDM1"/>
<keyword evidence="2" id="KW-1185">Reference proteome</keyword>
<proteinExistence type="predicted"/>
<protein>
    <submittedName>
        <fullName evidence="1">XamI family restriction endonuclease</fullName>
    </submittedName>
</protein>
<dbReference type="GO" id="GO:0009036">
    <property type="term" value="F:type II site-specific deoxyribonuclease activity"/>
    <property type="evidence" value="ECO:0007669"/>
    <property type="project" value="InterPro"/>
</dbReference>
<accession>A0A927BDM1</accession>
<dbReference type="GO" id="GO:0003677">
    <property type="term" value="F:DNA binding"/>
    <property type="evidence" value="ECO:0007669"/>
    <property type="project" value="InterPro"/>
</dbReference>
<organism evidence="1 2">
    <name type="scientific">Hymenobacter montanus</name>
    <dbReference type="NCBI Taxonomy" id="2771359"/>
    <lineage>
        <taxon>Bacteria</taxon>
        <taxon>Pseudomonadati</taxon>
        <taxon>Bacteroidota</taxon>
        <taxon>Cytophagia</taxon>
        <taxon>Cytophagales</taxon>
        <taxon>Hymenobacteraceae</taxon>
        <taxon>Hymenobacter</taxon>
    </lineage>
</organism>
<sequence>MVNSDKPLQWKKDTNASVDLYNDWFMNFAPKAFRDSRIEATKFVEKAFKDTDFLRDITLISLRANPSMLPVLRHSTCPPLAVDRLVGLSGVPKGIITSIEKRQALARNTTPAHLGQIINIIDRLLDRDVFPWIGSPATPDAGDAHRAATVVADRYCGALTNPIIRNAQEVRQLAYIEAWLTARGYKKLASAHGFTAQTMPPGTFSFRMDVPVDQGSLTVKIPVDAVIKPLSAAVTDFPLLVEAKSAGDFANVNKRRKEEAQKFTMLKNTYGEDVRLVLFLCGYFDGAYLGYSAQEGLDWVWEHRVEDFALMGL</sequence>
<dbReference type="InterPro" id="IPR019072">
    <property type="entry name" value="Restrct_endonuc_II_XamI"/>
</dbReference>
<dbReference type="Proteomes" id="UP000612233">
    <property type="component" value="Unassembled WGS sequence"/>
</dbReference>
<name>A0A927BDM1_9BACT</name>
<keyword evidence="1" id="KW-0255">Endonuclease</keyword>
<evidence type="ECO:0000313" key="1">
    <source>
        <dbReference type="EMBL" id="MBD2768451.1"/>
    </source>
</evidence>
<dbReference type="RefSeq" id="WP_191005267.1">
    <property type="nucleotide sequence ID" value="NZ_JACXAD010000011.1"/>
</dbReference>
<gene>
    <name evidence="1" type="ORF">IC235_11175</name>
</gene>
<dbReference type="Pfam" id="PF09572">
    <property type="entry name" value="RE_XamI"/>
    <property type="match status" value="1"/>
</dbReference>